<dbReference type="AlphaFoldDB" id="A0A439CNX9"/>
<dbReference type="PRINTS" id="PR01415">
    <property type="entry name" value="ANKYRIN"/>
</dbReference>
<dbReference type="SUPFAM" id="SSF48403">
    <property type="entry name" value="Ankyrin repeat"/>
    <property type="match status" value="2"/>
</dbReference>
<dbReference type="Pfam" id="PF12796">
    <property type="entry name" value="Ank_2"/>
    <property type="match status" value="3"/>
</dbReference>
<dbReference type="PROSITE" id="PS50297">
    <property type="entry name" value="ANK_REP_REGION"/>
    <property type="match status" value="5"/>
</dbReference>
<feature type="repeat" description="ANK" evidence="3">
    <location>
        <begin position="396"/>
        <end position="434"/>
    </location>
</feature>
<dbReference type="PANTHER" id="PTHR24198">
    <property type="entry name" value="ANKYRIN REPEAT AND PROTEIN KINASE DOMAIN-CONTAINING PROTEIN"/>
    <property type="match status" value="1"/>
</dbReference>
<evidence type="ECO:0000313" key="5">
    <source>
        <dbReference type="Proteomes" id="UP000286045"/>
    </source>
</evidence>
<keyword evidence="1" id="KW-0677">Repeat</keyword>
<feature type="repeat" description="ANK" evidence="3">
    <location>
        <begin position="332"/>
        <end position="364"/>
    </location>
</feature>
<sequence length="508" mass="56732">MRDARGIGLVYPRNNDGHTALHIAVEKGHLSFVTLLLEKHANVLMRDNYKRTAIHLAAKNQQKELLETLLSRCSGRRKEYVPPNQDLVYSSYHFHPGRIDQDSVQPYVFGPGRFRHSVPFRYYDVVLDGEFTNEFCIPYSRWLAPDIPDQDGRTALHLATIESETDDIISTLLANDADVNARDFYNQTALHLAVKGNKPKAIVSRLLSGNADPNIEDVEGNTAVCYWTEKTSVEIILELFASGASIGGLGNERLETALQSAVRYNKEEVVAGLLGQFTDDKRDIVTKLLNHGLDDLNWQYPFSEGHAKRLKCIEDVARWLAATRARVDTEHDGQTSLHKAATRDFPGIVEILVRGGADIEKPYRGYTPLCRAVERRCLKVAKVLIEARANPNTEYQGQSVLHLAVDETRGDETEFRSVIELLVRHGADVNSRYENETVLARALANGSWNGVRGLLDSEAVNRSCFNGSEIVPDGMTLDDYLERIDTPADISQRLREIVNGEGNGGHTG</sequence>
<evidence type="ECO:0000256" key="2">
    <source>
        <dbReference type="ARBA" id="ARBA00023043"/>
    </source>
</evidence>
<organism evidence="4 5">
    <name type="scientific">Xylaria grammica</name>
    <dbReference type="NCBI Taxonomy" id="363999"/>
    <lineage>
        <taxon>Eukaryota</taxon>
        <taxon>Fungi</taxon>
        <taxon>Dikarya</taxon>
        <taxon>Ascomycota</taxon>
        <taxon>Pezizomycotina</taxon>
        <taxon>Sordariomycetes</taxon>
        <taxon>Xylariomycetidae</taxon>
        <taxon>Xylariales</taxon>
        <taxon>Xylariaceae</taxon>
        <taxon>Xylaria</taxon>
    </lineage>
</organism>
<keyword evidence="5" id="KW-1185">Reference proteome</keyword>
<dbReference type="EMBL" id="RYZI01000684">
    <property type="protein sequence ID" value="RWA03868.1"/>
    <property type="molecule type" value="Genomic_DNA"/>
</dbReference>
<reference evidence="4 5" key="1">
    <citation type="submission" date="2018-12" db="EMBL/GenBank/DDBJ databases">
        <title>Draft genome sequence of Xylaria grammica IHI A82.</title>
        <authorList>
            <person name="Buettner E."/>
            <person name="Kellner H."/>
        </authorList>
    </citation>
    <scope>NUCLEOTIDE SEQUENCE [LARGE SCALE GENOMIC DNA]</scope>
    <source>
        <strain evidence="4 5">IHI A82</strain>
    </source>
</reference>
<feature type="repeat" description="ANK" evidence="3">
    <location>
        <begin position="185"/>
        <end position="218"/>
    </location>
</feature>
<feature type="repeat" description="ANK" evidence="3">
    <location>
        <begin position="16"/>
        <end position="48"/>
    </location>
</feature>
<dbReference type="Gene3D" id="1.25.40.20">
    <property type="entry name" value="Ankyrin repeat-containing domain"/>
    <property type="match status" value="3"/>
</dbReference>
<feature type="repeat" description="ANK" evidence="3">
    <location>
        <begin position="364"/>
        <end position="396"/>
    </location>
</feature>
<dbReference type="Proteomes" id="UP000286045">
    <property type="component" value="Unassembled WGS sequence"/>
</dbReference>
<accession>A0A439CNX9</accession>
<evidence type="ECO:0000313" key="4">
    <source>
        <dbReference type="EMBL" id="RWA03868.1"/>
    </source>
</evidence>
<dbReference type="STRING" id="363999.A0A439CNX9"/>
<name>A0A439CNX9_9PEZI</name>
<dbReference type="Pfam" id="PF00023">
    <property type="entry name" value="Ank"/>
    <property type="match status" value="1"/>
</dbReference>
<evidence type="ECO:0000256" key="1">
    <source>
        <dbReference type="ARBA" id="ARBA00022737"/>
    </source>
</evidence>
<gene>
    <name evidence="4" type="ORF">EKO27_g11237</name>
</gene>
<dbReference type="PROSITE" id="PS50088">
    <property type="entry name" value="ANK_REPEAT"/>
    <property type="match status" value="6"/>
</dbReference>
<protein>
    <submittedName>
        <fullName evidence="4">Uncharacterized protein</fullName>
    </submittedName>
</protein>
<proteinExistence type="predicted"/>
<feature type="repeat" description="ANK" evidence="3">
    <location>
        <begin position="151"/>
        <end position="184"/>
    </location>
</feature>
<dbReference type="SMART" id="SM00248">
    <property type="entry name" value="ANK"/>
    <property type="match status" value="10"/>
</dbReference>
<dbReference type="PANTHER" id="PTHR24198:SF165">
    <property type="entry name" value="ANKYRIN REPEAT-CONTAINING PROTEIN-RELATED"/>
    <property type="match status" value="1"/>
</dbReference>
<dbReference type="InterPro" id="IPR036770">
    <property type="entry name" value="Ankyrin_rpt-contain_sf"/>
</dbReference>
<keyword evidence="2 3" id="KW-0040">ANK repeat</keyword>
<dbReference type="InterPro" id="IPR002110">
    <property type="entry name" value="Ankyrin_rpt"/>
</dbReference>
<comment type="caution">
    <text evidence="4">The sequence shown here is derived from an EMBL/GenBank/DDBJ whole genome shotgun (WGS) entry which is preliminary data.</text>
</comment>
<evidence type="ECO:0000256" key="3">
    <source>
        <dbReference type="PROSITE-ProRule" id="PRU00023"/>
    </source>
</evidence>